<accession>J1Y9M9</accession>
<keyword evidence="1" id="KW-0812">Transmembrane</keyword>
<name>J1Y9M9_9ALTE</name>
<feature type="transmembrane region" description="Helical" evidence="1">
    <location>
        <begin position="6"/>
        <end position="26"/>
    </location>
</feature>
<evidence type="ECO:0000313" key="3">
    <source>
        <dbReference type="Proteomes" id="UP000012043"/>
    </source>
</evidence>
<comment type="caution">
    <text evidence="2">The sequence shown here is derived from an EMBL/GenBank/DDBJ whole genome shotgun (WGS) entry which is preliminary data.</text>
</comment>
<evidence type="ECO:0000256" key="1">
    <source>
        <dbReference type="SAM" id="Phobius"/>
    </source>
</evidence>
<organism evidence="2 3">
    <name type="scientific">Alishewanella aestuarii B11</name>
    <dbReference type="NCBI Taxonomy" id="1197174"/>
    <lineage>
        <taxon>Bacteria</taxon>
        <taxon>Pseudomonadati</taxon>
        <taxon>Pseudomonadota</taxon>
        <taxon>Gammaproteobacteria</taxon>
        <taxon>Alteromonadales</taxon>
        <taxon>Alteromonadaceae</taxon>
        <taxon>Alishewanella</taxon>
    </lineage>
</organism>
<keyword evidence="1" id="KW-1133">Transmembrane helix</keyword>
<proteinExistence type="predicted"/>
<protein>
    <submittedName>
        <fullName evidence="2">Uncharacterized protein</fullName>
    </submittedName>
</protein>
<dbReference type="PATRIC" id="fig|1197174.4.peg.2692"/>
<gene>
    <name evidence="2" type="ORF">AEST_27510</name>
</gene>
<dbReference type="AlphaFoldDB" id="J1Y9M9"/>
<evidence type="ECO:0000313" key="2">
    <source>
        <dbReference type="EMBL" id="EJI84480.1"/>
    </source>
</evidence>
<sequence length="45" mass="5059">MSLKKTHYFLGILIGTVLGLALGYTLTEYAIELFNRLLALFLVVE</sequence>
<dbReference type="EMBL" id="ALAB01000035">
    <property type="protein sequence ID" value="EJI84480.1"/>
    <property type="molecule type" value="Genomic_DNA"/>
</dbReference>
<keyword evidence="1" id="KW-0472">Membrane</keyword>
<reference evidence="2 3" key="1">
    <citation type="journal article" date="2012" name="J. Bacteriol.">
        <title>Genome Sequence of Pectin-Degrading Alishewanella aestuarii Strain B11T, Isolated from Tidal Flat Sediment.</title>
        <authorList>
            <person name="Jung J."/>
            <person name="Choi S."/>
            <person name="Chun J."/>
            <person name="Park W."/>
        </authorList>
    </citation>
    <scope>NUCLEOTIDE SEQUENCE [LARGE SCALE GENOMIC DNA]</scope>
    <source>
        <strain evidence="2 3">B11</strain>
    </source>
</reference>
<keyword evidence="3" id="KW-1185">Reference proteome</keyword>
<dbReference type="Proteomes" id="UP000012043">
    <property type="component" value="Unassembled WGS sequence"/>
</dbReference>